<feature type="binding site" evidence="11">
    <location>
        <position position="79"/>
    </location>
    <ligand>
        <name>Na(+)</name>
        <dbReference type="ChEBI" id="CHEBI:29101"/>
        <note>structural</note>
    </ligand>
</feature>
<evidence type="ECO:0000256" key="1">
    <source>
        <dbReference type="ARBA" id="ARBA00004651"/>
    </source>
</evidence>
<keyword evidence="5 11" id="KW-1133">Transmembrane helix</keyword>
<dbReference type="GO" id="GO:0062054">
    <property type="term" value="F:fluoride channel activity"/>
    <property type="evidence" value="ECO:0007669"/>
    <property type="project" value="UniProtKB-UniRule"/>
</dbReference>
<keyword evidence="3" id="KW-0997">Cell inner membrane</keyword>
<evidence type="ECO:0000313" key="12">
    <source>
        <dbReference type="EMBL" id="CCF99993.1"/>
    </source>
</evidence>
<organism evidence="12">
    <name type="scientific">uncultured Flavobacteriia bacterium</name>
    <dbReference type="NCBI Taxonomy" id="212695"/>
    <lineage>
        <taxon>Bacteria</taxon>
        <taxon>Pseudomonadati</taxon>
        <taxon>Bacteroidota</taxon>
        <taxon>Flavobacteriia</taxon>
        <taxon>environmental samples</taxon>
    </lineage>
</organism>
<evidence type="ECO:0000256" key="3">
    <source>
        <dbReference type="ARBA" id="ARBA00022519"/>
    </source>
</evidence>
<evidence type="ECO:0000256" key="8">
    <source>
        <dbReference type="ARBA" id="ARBA00023303"/>
    </source>
</evidence>
<reference evidence="12" key="1">
    <citation type="journal article" date="2012" name="Environ. Microbiol.">
        <title>Genomic content of uncultured Bacteroidetes from contrasting oceanic provinces in the North Atlantic Ocean.</title>
        <authorList>
            <person name="Gomez-Pereira P.R."/>
            <person name="Schuler M."/>
            <person name="Fuchs B.M."/>
            <person name="Bennke C."/>
            <person name="Teeling H."/>
            <person name="Waldmann J."/>
            <person name="Richter M."/>
            <person name="Barbe V."/>
            <person name="Bataille E."/>
            <person name="Glockner F.O."/>
            <person name="Amann R."/>
        </authorList>
    </citation>
    <scope>NUCLEOTIDE SEQUENCE</scope>
</reference>
<dbReference type="HAMAP" id="MF_00454">
    <property type="entry name" value="FluC"/>
    <property type="match status" value="1"/>
</dbReference>
<keyword evidence="8 11" id="KW-0407">Ion channel</keyword>
<evidence type="ECO:0000256" key="5">
    <source>
        <dbReference type="ARBA" id="ARBA00022989"/>
    </source>
</evidence>
<keyword evidence="11" id="KW-0915">Sodium</keyword>
<keyword evidence="4 11" id="KW-0812">Transmembrane</keyword>
<evidence type="ECO:0000256" key="11">
    <source>
        <dbReference type="HAMAP-Rule" id="MF_00454"/>
    </source>
</evidence>
<dbReference type="NCBIfam" id="TIGR00494">
    <property type="entry name" value="crcB"/>
    <property type="match status" value="1"/>
</dbReference>
<proteinExistence type="inferred from homology"/>
<gene>
    <name evidence="11" type="primary">fluC</name>
    <name evidence="11" type="synonym">crcB</name>
    <name evidence="12" type="ORF">VIS_S3CFB50021</name>
</gene>
<dbReference type="GO" id="GO:0140114">
    <property type="term" value="P:cellular detoxification of fluoride"/>
    <property type="evidence" value="ECO:0007669"/>
    <property type="project" value="UniProtKB-UniRule"/>
</dbReference>
<dbReference type="GO" id="GO:0046872">
    <property type="term" value="F:metal ion binding"/>
    <property type="evidence" value="ECO:0007669"/>
    <property type="project" value="UniProtKB-KW"/>
</dbReference>
<dbReference type="EMBL" id="FO117595">
    <property type="protein sequence ID" value="CCF99993.1"/>
    <property type="molecule type" value="Genomic_DNA"/>
</dbReference>
<name>H6RG32_9BACT</name>
<comment type="subcellular location">
    <subcellularLocation>
        <location evidence="1 11">Cell membrane</location>
        <topology evidence="1 11">Multi-pass membrane protein</topology>
    </subcellularLocation>
</comment>
<feature type="transmembrane region" description="Helical" evidence="11">
    <location>
        <begin position="98"/>
        <end position="121"/>
    </location>
</feature>
<protein>
    <recommendedName>
        <fullName evidence="11">Fluoride-specific ion channel FluC</fullName>
    </recommendedName>
</protein>
<feature type="binding site" evidence="11">
    <location>
        <position position="76"/>
    </location>
    <ligand>
        <name>Na(+)</name>
        <dbReference type="ChEBI" id="CHEBI:29101"/>
        <note>structural</note>
    </ligand>
</feature>
<evidence type="ECO:0000256" key="2">
    <source>
        <dbReference type="ARBA" id="ARBA00022475"/>
    </source>
</evidence>
<keyword evidence="11" id="KW-0479">Metal-binding</keyword>
<dbReference type="PANTHER" id="PTHR28259:SF1">
    <property type="entry name" value="FLUORIDE EXPORT PROTEIN 1-RELATED"/>
    <property type="match status" value="1"/>
</dbReference>
<keyword evidence="2 11" id="KW-1003">Cell membrane</keyword>
<evidence type="ECO:0000256" key="7">
    <source>
        <dbReference type="ARBA" id="ARBA00023136"/>
    </source>
</evidence>
<evidence type="ECO:0000256" key="6">
    <source>
        <dbReference type="ARBA" id="ARBA00023065"/>
    </source>
</evidence>
<evidence type="ECO:0000256" key="9">
    <source>
        <dbReference type="ARBA" id="ARBA00035120"/>
    </source>
</evidence>
<dbReference type="InterPro" id="IPR003691">
    <property type="entry name" value="FluC"/>
</dbReference>
<keyword evidence="11" id="KW-0813">Transport</keyword>
<dbReference type="Pfam" id="PF02537">
    <property type="entry name" value="CRCB"/>
    <property type="match status" value="1"/>
</dbReference>
<keyword evidence="7 11" id="KW-0472">Membrane</keyword>
<sequence length="125" mass="13620">MKITSLLLVFVGGGLGSLLRYIIGIAIKPLNSQIPYATLLANVIGCTLLGVFMGFIASKSTFPGTQHLFFAVGFCGGLTTFSTFTLENMRFLEQGNLFPFLFYAVGSFALGLCFLYLGMLLHRFL</sequence>
<comment type="catalytic activity">
    <reaction evidence="10">
        <text>fluoride(in) = fluoride(out)</text>
        <dbReference type="Rhea" id="RHEA:76159"/>
        <dbReference type="ChEBI" id="CHEBI:17051"/>
    </reaction>
    <physiologicalReaction direction="left-to-right" evidence="10">
        <dbReference type="Rhea" id="RHEA:76160"/>
    </physiologicalReaction>
</comment>
<comment type="function">
    <text evidence="11">Fluoride-specific ion channel. Important for reducing fluoride concentration in the cell, thus reducing its toxicity.</text>
</comment>
<keyword evidence="6 11" id="KW-0406">Ion transport</keyword>
<feature type="transmembrane region" description="Helical" evidence="11">
    <location>
        <begin position="34"/>
        <end position="56"/>
    </location>
</feature>
<reference evidence="12" key="2">
    <citation type="submission" date="2012-02" db="EMBL/GenBank/DDBJ databases">
        <authorList>
            <person name="Genoscope - CEA"/>
        </authorList>
    </citation>
    <scope>NUCLEOTIDE SEQUENCE</scope>
</reference>
<dbReference type="GO" id="GO:0005886">
    <property type="term" value="C:plasma membrane"/>
    <property type="evidence" value="ECO:0007669"/>
    <property type="project" value="UniProtKB-SubCell"/>
</dbReference>
<evidence type="ECO:0000256" key="10">
    <source>
        <dbReference type="ARBA" id="ARBA00035585"/>
    </source>
</evidence>
<comment type="activity regulation">
    <text evidence="11">Na(+) is not transported, but it plays an essential structural role and its presence is essential for fluoride channel function.</text>
</comment>
<dbReference type="AlphaFoldDB" id="H6RG32"/>
<accession>H6RG32</accession>
<evidence type="ECO:0000256" key="4">
    <source>
        <dbReference type="ARBA" id="ARBA00022692"/>
    </source>
</evidence>
<comment type="similarity">
    <text evidence="9 11">Belongs to the fluoride channel Fluc/FEX (TC 1.A.43) family.</text>
</comment>
<dbReference type="PANTHER" id="PTHR28259">
    <property type="entry name" value="FLUORIDE EXPORT PROTEIN 1-RELATED"/>
    <property type="match status" value="1"/>
</dbReference>
<feature type="transmembrane region" description="Helical" evidence="11">
    <location>
        <begin position="68"/>
        <end position="86"/>
    </location>
</feature>